<feature type="compositionally biased region" description="Polar residues" evidence="1">
    <location>
        <begin position="169"/>
        <end position="180"/>
    </location>
</feature>
<dbReference type="InterPro" id="IPR051481">
    <property type="entry name" value="BTB-POZ/Galectin-3-binding"/>
</dbReference>
<dbReference type="InterPro" id="IPR002083">
    <property type="entry name" value="MATH/TRAF_dom"/>
</dbReference>
<dbReference type="Pfam" id="PF22486">
    <property type="entry name" value="MATH_2"/>
    <property type="match status" value="1"/>
</dbReference>
<reference evidence="4 5" key="1">
    <citation type="submission" date="2020-08" db="EMBL/GenBank/DDBJ databases">
        <authorList>
            <person name="Newling K."/>
            <person name="Davey J."/>
            <person name="Forrester S."/>
        </authorList>
    </citation>
    <scope>NUCLEOTIDE SEQUENCE [LARGE SCALE GENOMIC DNA]</scope>
    <source>
        <strain evidence="5">Crithidia deanei Carvalho (ATCC PRA-265)</strain>
    </source>
</reference>
<feature type="domain" description="MATH" evidence="3">
    <location>
        <begin position="16"/>
        <end position="139"/>
    </location>
</feature>
<dbReference type="SUPFAM" id="SSF49599">
    <property type="entry name" value="TRAF domain-like"/>
    <property type="match status" value="1"/>
</dbReference>
<feature type="domain" description="BTB" evidence="2">
    <location>
        <begin position="446"/>
        <end position="516"/>
    </location>
</feature>
<dbReference type="OrthoDB" id="6359816at2759"/>
<evidence type="ECO:0000259" key="3">
    <source>
        <dbReference type="PROSITE" id="PS50144"/>
    </source>
</evidence>
<dbReference type="CDD" id="cd18186">
    <property type="entry name" value="BTB_POZ_ZBTB_KLHL-like"/>
    <property type="match status" value="1"/>
</dbReference>
<dbReference type="PANTHER" id="PTHR24410">
    <property type="entry name" value="HL07962P-RELATED"/>
    <property type="match status" value="1"/>
</dbReference>
<accession>S9VHX6</accession>
<dbReference type="PROSITE" id="PS50144">
    <property type="entry name" value="MATH"/>
    <property type="match status" value="1"/>
</dbReference>
<name>S9VHX6_9TRYP</name>
<dbReference type="CDD" id="cd00121">
    <property type="entry name" value="MATH"/>
    <property type="match status" value="1"/>
</dbReference>
<evidence type="ECO:0000256" key="1">
    <source>
        <dbReference type="SAM" id="MobiDB-lite"/>
    </source>
</evidence>
<dbReference type="Gene3D" id="3.30.710.10">
    <property type="entry name" value="Potassium Channel Kv1.1, Chain A"/>
    <property type="match status" value="2"/>
</dbReference>
<keyword evidence="5" id="KW-1185">Reference proteome</keyword>
<dbReference type="InterPro" id="IPR011333">
    <property type="entry name" value="SKP1/BTB/POZ_sf"/>
</dbReference>
<gene>
    <name evidence="4" type="ORF">ADEAN_000887000</name>
</gene>
<evidence type="ECO:0000259" key="2">
    <source>
        <dbReference type="PROSITE" id="PS50097"/>
    </source>
</evidence>
<dbReference type="PROSITE" id="PS50097">
    <property type="entry name" value="BTB"/>
    <property type="match status" value="1"/>
</dbReference>
<dbReference type="PANTHER" id="PTHR24410:SF23">
    <property type="entry name" value="BTB DOMAIN-CONTAINING PROTEIN-RELATED"/>
    <property type="match status" value="1"/>
</dbReference>
<evidence type="ECO:0000313" key="4">
    <source>
        <dbReference type="EMBL" id="CAD2221338.1"/>
    </source>
</evidence>
<dbReference type="Gene3D" id="2.60.210.10">
    <property type="entry name" value="Apoptosis, Tumor Necrosis Factor Receptor Associated Protein 2, Chain A"/>
    <property type="match status" value="1"/>
</dbReference>
<dbReference type="Pfam" id="PF00651">
    <property type="entry name" value="BTB"/>
    <property type="match status" value="1"/>
</dbReference>
<dbReference type="InterPro" id="IPR000210">
    <property type="entry name" value="BTB/POZ_dom"/>
</dbReference>
<proteinExistence type="predicted"/>
<dbReference type="Proteomes" id="UP000515908">
    <property type="component" value="Chromosome 20"/>
</dbReference>
<sequence>MESVEPLEIFSATSARYRYRVPVSILRELQYEGSRYSREFDVGGWMWRFHIQERMAEGDRFLALHLQNCSNGSIAVHFKLSIVCMADPLMSKSKTFNCTFKKVGSAWGLHQFIPMSKLLHPDSGFVYRVEETGVRCVDFEVILQLEDTGDRDGAVRSVSANRAVSVPYRNNASRAPSRPQSPGLALIPGDNSTVDRRGMSRPSANNYGGRTPYRDPNENRLVVPMDQLSGGRGTQLVPHSPNSAVRATLTYPFDHLESLCDMSFDVQGVRVKAHRCVIAARMRPLLPDPMLPLQVGCIVAIAVPLDVFTTFLKYVYTEDYPDAGVLPAESLLDLYLLSAACEFYDLSSTCLKFVKPLLTAENILPIVLTRYNAADEVLTALYLNILLEFYDALIQDKQFEEIPGHLFRRLSLILARRETVPAAPIPAMKNSLGKQLAWLAETGEYSDVEWTVGPQHYTIRAHRYILASRSIAFSQAFNPRNPAPLPSFTTNDFDFSLRSWQKLLCGMYRRHLEAARDFSAEDIAIVYKMHNTLGLDGQLKREADEALSRTNALRLLIYAIKHAIPELQEKAMTFVATNFTAMAKEDPQVWELISELPQAAIVSLFRTVTEHQI</sequence>
<protein>
    <submittedName>
        <fullName evidence="4">BTB/POZ domain containing protein, putative</fullName>
    </submittedName>
</protein>
<dbReference type="CDD" id="cd14733">
    <property type="entry name" value="BACK"/>
    <property type="match status" value="1"/>
</dbReference>
<organism evidence="4 5">
    <name type="scientific">Angomonas deanei</name>
    <dbReference type="NCBI Taxonomy" id="59799"/>
    <lineage>
        <taxon>Eukaryota</taxon>
        <taxon>Discoba</taxon>
        <taxon>Euglenozoa</taxon>
        <taxon>Kinetoplastea</taxon>
        <taxon>Metakinetoplastina</taxon>
        <taxon>Trypanosomatida</taxon>
        <taxon>Trypanosomatidae</taxon>
        <taxon>Strigomonadinae</taxon>
        <taxon>Angomonas</taxon>
    </lineage>
</organism>
<dbReference type="AlphaFoldDB" id="S9VHX6"/>
<dbReference type="VEuPathDB" id="TriTrypDB:ADEAN_000887000"/>
<feature type="region of interest" description="Disordered" evidence="1">
    <location>
        <begin position="169"/>
        <end position="218"/>
    </location>
</feature>
<dbReference type="EMBL" id="LR877164">
    <property type="protein sequence ID" value="CAD2221338.1"/>
    <property type="molecule type" value="Genomic_DNA"/>
</dbReference>
<dbReference type="InterPro" id="IPR008974">
    <property type="entry name" value="TRAF-like"/>
</dbReference>
<evidence type="ECO:0000313" key="5">
    <source>
        <dbReference type="Proteomes" id="UP000515908"/>
    </source>
</evidence>
<dbReference type="SUPFAM" id="SSF54695">
    <property type="entry name" value="POZ domain"/>
    <property type="match status" value="2"/>
</dbReference>